<dbReference type="AlphaFoldDB" id="A0A5B7JI55"/>
<accession>A0A5B7JI55</accession>
<dbReference type="EMBL" id="VSRR010105925">
    <property type="protein sequence ID" value="MPC96420.1"/>
    <property type="molecule type" value="Genomic_DNA"/>
</dbReference>
<gene>
    <name evidence="1" type="ORF">E2C01_091678</name>
</gene>
<comment type="caution">
    <text evidence="1">The sequence shown here is derived from an EMBL/GenBank/DDBJ whole genome shotgun (WGS) entry which is preliminary data.</text>
</comment>
<name>A0A5B7JI55_PORTR</name>
<reference evidence="1 2" key="1">
    <citation type="submission" date="2019-05" db="EMBL/GenBank/DDBJ databases">
        <title>Another draft genome of Portunus trituberculatus and its Hox gene families provides insights of decapod evolution.</title>
        <authorList>
            <person name="Jeong J.-H."/>
            <person name="Song I."/>
            <person name="Kim S."/>
            <person name="Choi T."/>
            <person name="Kim D."/>
            <person name="Ryu S."/>
            <person name="Kim W."/>
        </authorList>
    </citation>
    <scope>NUCLEOTIDE SEQUENCE [LARGE SCALE GENOMIC DNA]</scope>
    <source>
        <tissue evidence="1">Muscle</tissue>
    </source>
</reference>
<evidence type="ECO:0000313" key="1">
    <source>
        <dbReference type="EMBL" id="MPC96420.1"/>
    </source>
</evidence>
<organism evidence="1 2">
    <name type="scientific">Portunus trituberculatus</name>
    <name type="common">Swimming crab</name>
    <name type="synonym">Neptunus trituberculatus</name>
    <dbReference type="NCBI Taxonomy" id="210409"/>
    <lineage>
        <taxon>Eukaryota</taxon>
        <taxon>Metazoa</taxon>
        <taxon>Ecdysozoa</taxon>
        <taxon>Arthropoda</taxon>
        <taxon>Crustacea</taxon>
        <taxon>Multicrustacea</taxon>
        <taxon>Malacostraca</taxon>
        <taxon>Eumalacostraca</taxon>
        <taxon>Eucarida</taxon>
        <taxon>Decapoda</taxon>
        <taxon>Pleocyemata</taxon>
        <taxon>Brachyura</taxon>
        <taxon>Eubrachyura</taxon>
        <taxon>Portunoidea</taxon>
        <taxon>Portunidae</taxon>
        <taxon>Portuninae</taxon>
        <taxon>Portunus</taxon>
    </lineage>
</organism>
<keyword evidence="2" id="KW-1185">Reference proteome</keyword>
<evidence type="ECO:0000313" key="2">
    <source>
        <dbReference type="Proteomes" id="UP000324222"/>
    </source>
</evidence>
<dbReference type="Proteomes" id="UP000324222">
    <property type="component" value="Unassembled WGS sequence"/>
</dbReference>
<proteinExistence type="predicted"/>
<protein>
    <submittedName>
        <fullName evidence="1">Uncharacterized protein</fullName>
    </submittedName>
</protein>
<sequence length="148" mass="16008">MPTTSSILHSWCVTSSASSVFPYGGESLVQTCQRVMAAVEGMLQRCRVLVTRSDKMTVAQWVTLGSPGLSVSFHLPQSKALPHRINLTFSNVLDAPHLPHPHPYKHISHRNHKPSLYLLASGSIHTTLLPTHASPLLLTGSDASLAPS</sequence>